<name>A0A1Y2EJT0_9PEZI</name>
<gene>
    <name evidence="2" type="ORF">BCR38DRAFT_418130</name>
</gene>
<dbReference type="EMBL" id="MCFJ01000001">
    <property type="protein sequence ID" value="ORY71808.1"/>
    <property type="molecule type" value="Genomic_DNA"/>
</dbReference>
<dbReference type="GeneID" id="63775409"/>
<keyword evidence="3" id="KW-1185">Reference proteome</keyword>
<dbReference type="Proteomes" id="UP000193689">
    <property type="component" value="Unassembled WGS sequence"/>
</dbReference>
<sequence length="70" mass="7872">MDSLTPSRHRLTMPYNKFPNYTMETAQLHRGMQHGTSPESPSSRSPVGHLRTPTTSHNAPCRGGLRERGR</sequence>
<evidence type="ECO:0000313" key="2">
    <source>
        <dbReference type="EMBL" id="ORY71808.1"/>
    </source>
</evidence>
<feature type="region of interest" description="Disordered" evidence="1">
    <location>
        <begin position="22"/>
        <end position="70"/>
    </location>
</feature>
<proteinExistence type="predicted"/>
<reference evidence="2 3" key="1">
    <citation type="submission" date="2016-07" db="EMBL/GenBank/DDBJ databases">
        <title>Pervasive Adenine N6-methylation of Active Genes in Fungi.</title>
        <authorList>
            <consortium name="DOE Joint Genome Institute"/>
            <person name="Mondo S.J."/>
            <person name="Dannebaum R.O."/>
            <person name="Kuo R.C."/>
            <person name="Labutti K."/>
            <person name="Haridas S."/>
            <person name="Kuo A."/>
            <person name="Salamov A."/>
            <person name="Ahrendt S.R."/>
            <person name="Lipzen A."/>
            <person name="Sullivan W."/>
            <person name="Andreopoulos W.B."/>
            <person name="Clum A."/>
            <person name="Lindquist E."/>
            <person name="Daum C."/>
            <person name="Ramamoorthy G.K."/>
            <person name="Gryganskyi A."/>
            <person name="Culley D."/>
            <person name="Magnuson J.K."/>
            <person name="James T.Y."/>
            <person name="O'Malley M.A."/>
            <person name="Stajich J.E."/>
            <person name="Spatafora J.W."/>
            <person name="Visel A."/>
            <person name="Grigoriev I.V."/>
        </authorList>
    </citation>
    <scope>NUCLEOTIDE SEQUENCE [LARGE SCALE GENOMIC DNA]</scope>
    <source>
        <strain evidence="2 3">CBS 129021</strain>
    </source>
</reference>
<protein>
    <submittedName>
        <fullName evidence="2">Uncharacterized protein</fullName>
    </submittedName>
</protein>
<organism evidence="2 3">
    <name type="scientific">Pseudomassariella vexata</name>
    <dbReference type="NCBI Taxonomy" id="1141098"/>
    <lineage>
        <taxon>Eukaryota</taxon>
        <taxon>Fungi</taxon>
        <taxon>Dikarya</taxon>
        <taxon>Ascomycota</taxon>
        <taxon>Pezizomycotina</taxon>
        <taxon>Sordariomycetes</taxon>
        <taxon>Xylariomycetidae</taxon>
        <taxon>Amphisphaeriales</taxon>
        <taxon>Pseudomassariaceae</taxon>
        <taxon>Pseudomassariella</taxon>
    </lineage>
</organism>
<feature type="compositionally biased region" description="Polar residues" evidence="1">
    <location>
        <begin position="34"/>
        <end position="45"/>
    </location>
</feature>
<comment type="caution">
    <text evidence="2">The sequence shown here is derived from an EMBL/GenBank/DDBJ whole genome shotgun (WGS) entry which is preliminary data.</text>
</comment>
<dbReference type="RefSeq" id="XP_040721400.1">
    <property type="nucleotide sequence ID" value="XM_040859197.1"/>
</dbReference>
<evidence type="ECO:0000313" key="3">
    <source>
        <dbReference type="Proteomes" id="UP000193689"/>
    </source>
</evidence>
<dbReference type="InParanoid" id="A0A1Y2EJT0"/>
<dbReference type="AlphaFoldDB" id="A0A1Y2EJT0"/>
<evidence type="ECO:0000256" key="1">
    <source>
        <dbReference type="SAM" id="MobiDB-lite"/>
    </source>
</evidence>
<accession>A0A1Y2EJT0</accession>